<feature type="region of interest" description="Disordered" evidence="1">
    <location>
        <begin position="105"/>
        <end position="127"/>
    </location>
</feature>
<dbReference type="STRING" id="112090.W4G093"/>
<evidence type="ECO:0000313" key="2">
    <source>
        <dbReference type="EMBL" id="ETV73117.1"/>
    </source>
</evidence>
<dbReference type="RefSeq" id="XP_009837323.1">
    <property type="nucleotide sequence ID" value="XM_009839021.1"/>
</dbReference>
<sequence length="485" mass="55119">MHRRQSLRPRQLDVHSRIRLVRSDADIDVDGDEQDGAVAAPSITSFQELAEMADDQPAKVKRKKNIPIPVNKLVPNYDKDVLPDFHLPTSYIKLSLNFQTSSSSSAAAPTNAPLSSSNAATATSTGEKVEVDLEVEDLAWLRDHPRYGDAADPRYQLSPDTFAKMLDLLEKASALINPGVITLAEADDIFAKHVVVIKSPCHKVSTDVYNYWVAKRAALKRPLLRKFWPQTPLNDTNPHLVFRPREKERYKLRKHRKNDMEGLRKLQQLRHDFDRVRHLLDLVRRREKYKRLLVDFLDETRAQQIHLELQGVLPSLPPRQPKIPSEDDIKPRKKKKKHKQLDQPNTLLQPALAAFPDVQKPPVPTFLERRGDVADVSNVPYVPTYPPSAAELYAAMFQDPPVFSGRWRQGRGGRLIMDRIPRYGSSREVQAPPPHAERNPMDVPRKAINRAAIAAICNMSDSEDEVVDLVPDEDKARPTKYILVV</sequence>
<dbReference type="OrthoDB" id="435275at2759"/>
<dbReference type="GeneID" id="20813936"/>
<accession>W4G093</accession>
<protein>
    <recommendedName>
        <fullName evidence="3">Enhancer of polycomb-like protein</fullName>
    </recommendedName>
</protein>
<feature type="region of interest" description="Disordered" evidence="1">
    <location>
        <begin position="313"/>
        <end position="342"/>
    </location>
</feature>
<name>W4G093_APHAT</name>
<feature type="compositionally biased region" description="Low complexity" evidence="1">
    <location>
        <begin position="105"/>
        <end position="125"/>
    </location>
</feature>
<dbReference type="InterPro" id="IPR024943">
    <property type="entry name" value="Enhancer_polycomb"/>
</dbReference>
<organism evidence="2">
    <name type="scientific">Aphanomyces astaci</name>
    <name type="common">Crayfish plague agent</name>
    <dbReference type="NCBI Taxonomy" id="112090"/>
    <lineage>
        <taxon>Eukaryota</taxon>
        <taxon>Sar</taxon>
        <taxon>Stramenopiles</taxon>
        <taxon>Oomycota</taxon>
        <taxon>Saprolegniomycetes</taxon>
        <taxon>Saprolegniales</taxon>
        <taxon>Verrucalvaceae</taxon>
        <taxon>Aphanomyces</taxon>
    </lineage>
</organism>
<dbReference type="GO" id="GO:0006357">
    <property type="term" value="P:regulation of transcription by RNA polymerase II"/>
    <property type="evidence" value="ECO:0007669"/>
    <property type="project" value="InterPro"/>
</dbReference>
<evidence type="ECO:0008006" key="3">
    <source>
        <dbReference type="Google" id="ProtNLM"/>
    </source>
</evidence>
<gene>
    <name evidence="2" type="ORF">H257_11940</name>
</gene>
<dbReference type="GO" id="GO:0035267">
    <property type="term" value="C:NuA4 histone acetyltransferase complex"/>
    <property type="evidence" value="ECO:0007669"/>
    <property type="project" value="InterPro"/>
</dbReference>
<dbReference type="AlphaFoldDB" id="W4G093"/>
<evidence type="ECO:0000256" key="1">
    <source>
        <dbReference type="SAM" id="MobiDB-lite"/>
    </source>
</evidence>
<dbReference type="PANTHER" id="PTHR14898">
    <property type="entry name" value="ENHANCER OF POLYCOMB"/>
    <property type="match status" value="1"/>
</dbReference>
<dbReference type="EMBL" id="KI913150">
    <property type="protein sequence ID" value="ETV73117.1"/>
    <property type="molecule type" value="Genomic_DNA"/>
</dbReference>
<dbReference type="VEuPathDB" id="FungiDB:H257_11940"/>
<proteinExistence type="predicted"/>
<reference evidence="2" key="1">
    <citation type="submission" date="2013-12" db="EMBL/GenBank/DDBJ databases">
        <title>The Genome Sequence of Aphanomyces astaci APO3.</title>
        <authorList>
            <consortium name="The Broad Institute Genomics Platform"/>
            <person name="Russ C."/>
            <person name="Tyler B."/>
            <person name="van West P."/>
            <person name="Dieguez-Uribeondo J."/>
            <person name="Young S.K."/>
            <person name="Zeng Q."/>
            <person name="Gargeya S."/>
            <person name="Fitzgerald M."/>
            <person name="Abouelleil A."/>
            <person name="Alvarado L."/>
            <person name="Chapman S.B."/>
            <person name="Gainer-Dewar J."/>
            <person name="Goldberg J."/>
            <person name="Griggs A."/>
            <person name="Gujja S."/>
            <person name="Hansen M."/>
            <person name="Howarth C."/>
            <person name="Imamovic A."/>
            <person name="Ireland A."/>
            <person name="Larimer J."/>
            <person name="McCowan C."/>
            <person name="Murphy C."/>
            <person name="Pearson M."/>
            <person name="Poon T.W."/>
            <person name="Priest M."/>
            <person name="Roberts A."/>
            <person name="Saif S."/>
            <person name="Shea T."/>
            <person name="Sykes S."/>
            <person name="Wortman J."/>
            <person name="Nusbaum C."/>
            <person name="Birren B."/>
        </authorList>
    </citation>
    <scope>NUCLEOTIDE SEQUENCE [LARGE SCALE GENOMIC DNA]</scope>
    <source>
        <strain evidence="2">APO3</strain>
    </source>
</reference>